<sequence>MFARYLHWKRESFEGTYAQESRPTGKRDTRRRGCRPQFQVSVRQATLSPTTPRPQCIPSSRYRYTRTPQARPYIFAENVESIAAANAVTSLRPLRTQPSLVPTHYLTADAHPSALQPLRDLFASTPRHTTFSRALCTPAAQYYLRARRTQLTIYIRYAGAKPPLHSSRSRPVRNASPKVLRDPPMTRSRGYERR</sequence>
<dbReference type="AlphaFoldDB" id="A0A0D2NJQ9"/>
<gene>
    <name evidence="2" type="ORF">HYPSUDRAFT_69466</name>
</gene>
<accession>A0A0D2NJQ9</accession>
<feature type="region of interest" description="Disordered" evidence="1">
    <location>
        <begin position="163"/>
        <end position="194"/>
    </location>
</feature>
<organism evidence="2 3">
    <name type="scientific">Hypholoma sublateritium (strain FD-334 SS-4)</name>
    <dbReference type="NCBI Taxonomy" id="945553"/>
    <lineage>
        <taxon>Eukaryota</taxon>
        <taxon>Fungi</taxon>
        <taxon>Dikarya</taxon>
        <taxon>Basidiomycota</taxon>
        <taxon>Agaricomycotina</taxon>
        <taxon>Agaricomycetes</taxon>
        <taxon>Agaricomycetidae</taxon>
        <taxon>Agaricales</taxon>
        <taxon>Agaricineae</taxon>
        <taxon>Strophariaceae</taxon>
        <taxon>Hypholoma</taxon>
    </lineage>
</organism>
<reference evidence="3" key="1">
    <citation type="submission" date="2014-04" db="EMBL/GenBank/DDBJ databases">
        <title>Evolutionary Origins and Diversification of the Mycorrhizal Mutualists.</title>
        <authorList>
            <consortium name="DOE Joint Genome Institute"/>
            <consortium name="Mycorrhizal Genomics Consortium"/>
            <person name="Kohler A."/>
            <person name="Kuo A."/>
            <person name="Nagy L.G."/>
            <person name="Floudas D."/>
            <person name="Copeland A."/>
            <person name="Barry K.W."/>
            <person name="Cichocki N."/>
            <person name="Veneault-Fourrey C."/>
            <person name="LaButti K."/>
            <person name="Lindquist E.A."/>
            <person name="Lipzen A."/>
            <person name="Lundell T."/>
            <person name="Morin E."/>
            <person name="Murat C."/>
            <person name="Riley R."/>
            <person name="Ohm R."/>
            <person name="Sun H."/>
            <person name="Tunlid A."/>
            <person name="Henrissat B."/>
            <person name="Grigoriev I.V."/>
            <person name="Hibbett D.S."/>
            <person name="Martin F."/>
        </authorList>
    </citation>
    <scope>NUCLEOTIDE SEQUENCE [LARGE SCALE GENOMIC DNA]</scope>
    <source>
        <strain evidence="3">FD-334 SS-4</strain>
    </source>
</reference>
<dbReference type="EMBL" id="KN817581">
    <property type="protein sequence ID" value="KJA19124.1"/>
    <property type="molecule type" value="Genomic_DNA"/>
</dbReference>
<evidence type="ECO:0000256" key="1">
    <source>
        <dbReference type="SAM" id="MobiDB-lite"/>
    </source>
</evidence>
<evidence type="ECO:0000313" key="2">
    <source>
        <dbReference type="EMBL" id="KJA19124.1"/>
    </source>
</evidence>
<feature type="region of interest" description="Disordered" evidence="1">
    <location>
        <begin position="17"/>
        <end position="36"/>
    </location>
</feature>
<dbReference type="Proteomes" id="UP000054270">
    <property type="component" value="Unassembled WGS sequence"/>
</dbReference>
<proteinExistence type="predicted"/>
<evidence type="ECO:0000313" key="3">
    <source>
        <dbReference type="Proteomes" id="UP000054270"/>
    </source>
</evidence>
<keyword evidence="3" id="KW-1185">Reference proteome</keyword>
<protein>
    <submittedName>
        <fullName evidence="2">Uncharacterized protein</fullName>
    </submittedName>
</protein>
<name>A0A0D2NJQ9_HYPSF</name>